<proteinExistence type="predicted"/>
<dbReference type="RefSeq" id="WP_304513113.1">
    <property type="nucleotide sequence ID" value="NZ_JAOSIT010000028.1"/>
</dbReference>
<comment type="caution">
    <text evidence="1">The sequence shown here is derived from an EMBL/GenBank/DDBJ whole genome shotgun (WGS) entry which is preliminary data.</text>
</comment>
<sequence length="122" mass="14296">MNLKIFPISIMFFLTLIFSKNYCVYGCDKKNLLSASESNLYQQNSEKNIYQKSSEEYYIALKEKILDVAKEALEQTVQENYLPLFFDESKTDEEIVKNLQDISEKTLIGFMRAPKRPKFQAI</sequence>
<accession>A0ABT9D4B5</accession>
<evidence type="ECO:0000313" key="1">
    <source>
        <dbReference type="EMBL" id="MDO8057519.1"/>
    </source>
</evidence>
<organism evidence="1 2">
    <name type="scientific">Candidatus Phytoplasma gossypii</name>
    <dbReference type="NCBI Taxonomy" id="2982629"/>
    <lineage>
        <taxon>Bacteria</taxon>
        <taxon>Bacillati</taxon>
        <taxon>Mycoplasmatota</taxon>
        <taxon>Mollicutes</taxon>
        <taxon>Acholeplasmatales</taxon>
        <taxon>Acholeplasmataceae</taxon>
        <taxon>Candidatus Phytoplasma</taxon>
        <taxon>16SrII (Peanut WB group)</taxon>
    </lineage>
</organism>
<protein>
    <submittedName>
        <fullName evidence="1">Uncharacterized protein</fullName>
    </submittedName>
</protein>
<keyword evidence="2" id="KW-1185">Reference proteome</keyword>
<dbReference type="EMBL" id="JAOSIT010000028">
    <property type="protein sequence ID" value="MDO8057519.1"/>
    <property type="molecule type" value="Genomic_DNA"/>
</dbReference>
<reference evidence="1 2" key="1">
    <citation type="journal article" date="2023" name="Int. J. Syst. Evol. Microbiol.">
        <title>The observation of taxonomic boundaries for the 16SrII and 16SrXXV phytoplasmas using genome-based delimitation.</title>
        <authorList>
            <person name="Rodrigues Jardim B."/>
            <person name="Tran-Nguyen L.T.T."/>
            <person name="Gambley C."/>
            <person name="Al-Sadi A.M."/>
            <person name="Al-Subhi A.M."/>
            <person name="Foissac X."/>
            <person name="Salar P."/>
            <person name="Cai H."/>
            <person name="Yang J.Y."/>
            <person name="Davis R."/>
            <person name="Jones L."/>
            <person name="Rodoni B."/>
            <person name="Constable F.E."/>
        </authorList>
    </citation>
    <scope>NUCLEOTIDE SEQUENCE [LARGE SCALE GENOMIC DNA]</scope>
    <source>
        <strain evidence="1">BAWM-BFA-CoWB</strain>
    </source>
</reference>
<evidence type="ECO:0000313" key="2">
    <source>
        <dbReference type="Proteomes" id="UP001170666"/>
    </source>
</evidence>
<name>A0ABT9D4B5_9MOLU</name>
<dbReference type="Proteomes" id="UP001170666">
    <property type="component" value="Unassembled WGS sequence"/>
</dbReference>
<gene>
    <name evidence="1" type="ORF">OC698_02340</name>
</gene>